<gene>
    <name evidence="2" type="ORF">SAMN05421770_10366</name>
</gene>
<sequence length="96" mass="11016">MAATIEKISIALPQEMVASVRQAVDTGEYASSSEVIRDALRDWTLKRNLRRHGIEELRAVWQEAMLDETPGIPSDEVFDRLERKYEMIANRERAKG</sequence>
<dbReference type="Proteomes" id="UP000198356">
    <property type="component" value="Unassembled WGS sequence"/>
</dbReference>
<dbReference type="Pfam" id="PF01402">
    <property type="entry name" value="RHH_1"/>
    <property type="match status" value="1"/>
</dbReference>
<dbReference type="GO" id="GO:0006355">
    <property type="term" value="P:regulation of DNA-templated transcription"/>
    <property type="evidence" value="ECO:0007669"/>
    <property type="project" value="InterPro"/>
</dbReference>
<dbReference type="CDD" id="cd22231">
    <property type="entry name" value="RHH_NikR_HicB-like"/>
    <property type="match status" value="1"/>
</dbReference>
<dbReference type="EMBL" id="FZOU01000003">
    <property type="protein sequence ID" value="SNS91742.1"/>
    <property type="molecule type" value="Genomic_DNA"/>
</dbReference>
<evidence type="ECO:0000313" key="3">
    <source>
        <dbReference type="Proteomes" id="UP000198356"/>
    </source>
</evidence>
<organism evidence="2 3">
    <name type="scientific">Granulicella rosea</name>
    <dbReference type="NCBI Taxonomy" id="474952"/>
    <lineage>
        <taxon>Bacteria</taxon>
        <taxon>Pseudomonadati</taxon>
        <taxon>Acidobacteriota</taxon>
        <taxon>Terriglobia</taxon>
        <taxon>Terriglobales</taxon>
        <taxon>Acidobacteriaceae</taxon>
        <taxon>Granulicella</taxon>
    </lineage>
</organism>
<evidence type="ECO:0000313" key="2">
    <source>
        <dbReference type="EMBL" id="SNS91742.1"/>
    </source>
</evidence>
<protein>
    <submittedName>
        <fullName evidence="2">Antitoxin ParD1/3/4</fullName>
    </submittedName>
</protein>
<accession>A0A239IE84</accession>
<name>A0A239IE84_9BACT</name>
<dbReference type="InterPro" id="IPR010985">
    <property type="entry name" value="Ribbon_hlx_hlx"/>
</dbReference>
<keyword evidence="3" id="KW-1185">Reference proteome</keyword>
<dbReference type="InterPro" id="IPR002145">
    <property type="entry name" value="CopG"/>
</dbReference>
<evidence type="ECO:0000259" key="1">
    <source>
        <dbReference type="Pfam" id="PF01402"/>
    </source>
</evidence>
<dbReference type="SUPFAM" id="SSF47598">
    <property type="entry name" value="Ribbon-helix-helix"/>
    <property type="match status" value="1"/>
</dbReference>
<reference evidence="2 3" key="1">
    <citation type="submission" date="2017-06" db="EMBL/GenBank/DDBJ databases">
        <authorList>
            <person name="Kim H.J."/>
            <person name="Triplett B.A."/>
        </authorList>
    </citation>
    <scope>NUCLEOTIDE SEQUENCE [LARGE SCALE GENOMIC DNA]</scope>
    <source>
        <strain evidence="2 3">DSM 18704</strain>
    </source>
</reference>
<dbReference type="InterPro" id="IPR038296">
    <property type="entry name" value="ParD_sf"/>
</dbReference>
<dbReference type="Gene3D" id="6.10.10.120">
    <property type="entry name" value="Antitoxin ParD1-like"/>
    <property type="match status" value="1"/>
</dbReference>
<dbReference type="OrthoDB" id="514770at2"/>
<proteinExistence type="predicted"/>
<feature type="domain" description="Ribbon-helix-helix protein CopG" evidence="1">
    <location>
        <begin position="7"/>
        <end position="43"/>
    </location>
</feature>
<dbReference type="AlphaFoldDB" id="A0A239IE84"/>
<dbReference type="RefSeq" id="WP_089408198.1">
    <property type="nucleotide sequence ID" value="NZ_FZOU01000003.1"/>
</dbReference>